<dbReference type="STRING" id="376733.SAMN04487972_101292"/>
<sequence>MARELTGRHVLYITLGAFGTIIAVNVTMAVMAVGTFPGLEVRNSYVASQSFDADRAAQQALNWTVVPEYDGRVMTLIIRDAQGYPAPVQTLEVTVGRPTHQRDDQAPEFTYSGGLFRAPLELAPGLWNIRLSATAPDGTVFRQRIDQFSGNRVK</sequence>
<dbReference type="OrthoDB" id="1495896at2"/>
<gene>
    <name evidence="2" type="ORF">IT41_08020</name>
    <name evidence="3" type="ORF">SAMN04487972_101292</name>
</gene>
<evidence type="ECO:0000313" key="2">
    <source>
        <dbReference type="EMBL" id="KGJ04963.1"/>
    </source>
</evidence>
<feature type="transmembrane region" description="Helical" evidence="1">
    <location>
        <begin position="12"/>
        <end position="36"/>
    </location>
</feature>
<protein>
    <submittedName>
        <fullName evidence="2">FixH protein</fullName>
    </submittedName>
    <submittedName>
        <fullName evidence="3">Nitrogen fixation protein FixH</fullName>
    </submittedName>
</protein>
<reference evidence="2 4" key="1">
    <citation type="submission" date="2014-09" db="EMBL/GenBank/DDBJ databases">
        <authorList>
            <person name="McGinnis J.M."/>
            <person name="Wolfgang W.J."/>
        </authorList>
    </citation>
    <scope>NUCLEOTIDE SEQUENCE [LARGE SCALE GENOMIC DNA]</scope>
    <source>
        <strain evidence="2 4">JCM 14014</strain>
    </source>
</reference>
<accession>A0A099F3V8</accession>
<organism evidence="2 4">
    <name type="scientific">Paracoccus halophilus</name>
    <dbReference type="NCBI Taxonomy" id="376733"/>
    <lineage>
        <taxon>Bacteria</taxon>
        <taxon>Pseudomonadati</taxon>
        <taxon>Pseudomonadota</taxon>
        <taxon>Alphaproteobacteria</taxon>
        <taxon>Rhodobacterales</taxon>
        <taxon>Paracoccaceae</taxon>
        <taxon>Paracoccus</taxon>
    </lineage>
</organism>
<dbReference type="AlphaFoldDB" id="A0A099F3V8"/>
<evidence type="ECO:0000313" key="3">
    <source>
        <dbReference type="EMBL" id="SFA39403.1"/>
    </source>
</evidence>
<name>A0A099F3V8_9RHOB</name>
<evidence type="ECO:0000313" key="4">
    <source>
        <dbReference type="Proteomes" id="UP000029846"/>
    </source>
</evidence>
<reference evidence="2 4" key="2">
    <citation type="submission" date="2014-10" db="EMBL/GenBank/DDBJ databases">
        <title>Paracoccus sanguinis sp. nov., isolated from clinical specimens of New York State patients.</title>
        <authorList>
            <person name="Mingle L.A."/>
            <person name="Cole J.A."/>
            <person name="Lapierre P."/>
            <person name="Musser K.A."/>
        </authorList>
    </citation>
    <scope>NUCLEOTIDE SEQUENCE [LARGE SCALE GENOMIC DNA]</scope>
    <source>
        <strain evidence="2 4">JCM 14014</strain>
    </source>
</reference>
<dbReference type="Proteomes" id="UP000029846">
    <property type="component" value="Unassembled WGS sequence"/>
</dbReference>
<dbReference type="PIRSF" id="PIRSF011386">
    <property type="entry name" value="FixH"/>
    <property type="match status" value="1"/>
</dbReference>
<keyword evidence="4" id="KW-1185">Reference proteome</keyword>
<dbReference type="Pfam" id="PF05751">
    <property type="entry name" value="FixH"/>
    <property type="match status" value="1"/>
</dbReference>
<dbReference type="InterPro" id="IPR008620">
    <property type="entry name" value="FixH"/>
</dbReference>
<dbReference type="EMBL" id="FOJO01000001">
    <property type="protein sequence ID" value="SFA39403.1"/>
    <property type="molecule type" value="Genomic_DNA"/>
</dbReference>
<keyword evidence="1" id="KW-0812">Transmembrane</keyword>
<keyword evidence="1" id="KW-1133">Transmembrane helix</keyword>
<proteinExistence type="predicted"/>
<dbReference type="InterPro" id="IPR018037">
    <property type="entry name" value="FixH_proteobacterial"/>
</dbReference>
<reference evidence="3 5" key="3">
    <citation type="submission" date="2016-10" db="EMBL/GenBank/DDBJ databases">
        <authorList>
            <person name="de Groot N.N."/>
        </authorList>
    </citation>
    <scope>NUCLEOTIDE SEQUENCE [LARGE SCALE GENOMIC DNA]</scope>
    <source>
        <strain evidence="3 5">CGMCC 1.6117</strain>
    </source>
</reference>
<dbReference type="RefSeq" id="WP_036740215.1">
    <property type="nucleotide sequence ID" value="NZ_FOJO01000001.1"/>
</dbReference>
<dbReference type="eggNOG" id="COG5456">
    <property type="taxonomic scope" value="Bacteria"/>
</dbReference>
<evidence type="ECO:0000256" key="1">
    <source>
        <dbReference type="SAM" id="Phobius"/>
    </source>
</evidence>
<keyword evidence="1" id="KW-0472">Membrane</keyword>
<dbReference type="EMBL" id="JRKN01000008">
    <property type="protein sequence ID" value="KGJ04963.1"/>
    <property type="molecule type" value="Genomic_DNA"/>
</dbReference>
<evidence type="ECO:0000313" key="5">
    <source>
        <dbReference type="Proteomes" id="UP000182312"/>
    </source>
</evidence>
<dbReference type="Proteomes" id="UP000182312">
    <property type="component" value="Unassembled WGS sequence"/>
</dbReference>